<name>A0ACC0WIE3_9STRA</name>
<dbReference type="Proteomes" id="UP001163321">
    <property type="component" value="Chromosome 13"/>
</dbReference>
<keyword evidence="2" id="KW-1185">Reference proteome</keyword>
<evidence type="ECO:0000313" key="2">
    <source>
        <dbReference type="Proteomes" id="UP001163321"/>
    </source>
</evidence>
<organism evidence="1 2">
    <name type="scientific">Peronosclerospora sorghi</name>
    <dbReference type="NCBI Taxonomy" id="230839"/>
    <lineage>
        <taxon>Eukaryota</taxon>
        <taxon>Sar</taxon>
        <taxon>Stramenopiles</taxon>
        <taxon>Oomycota</taxon>
        <taxon>Peronosporomycetes</taxon>
        <taxon>Peronosporales</taxon>
        <taxon>Peronosporaceae</taxon>
        <taxon>Peronosclerospora</taxon>
    </lineage>
</organism>
<evidence type="ECO:0000313" key="1">
    <source>
        <dbReference type="EMBL" id="KAI9917855.1"/>
    </source>
</evidence>
<gene>
    <name evidence="1" type="ORF">PsorP6_013273</name>
</gene>
<proteinExistence type="predicted"/>
<protein>
    <submittedName>
        <fullName evidence="1">Uncharacterized protein</fullName>
    </submittedName>
</protein>
<accession>A0ACC0WIE3</accession>
<dbReference type="EMBL" id="CM047592">
    <property type="protein sequence ID" value="KAI9917855.1"/>
    <property type="molecule type" value="Genomic_DNA"/>
</dbReference>
<sequence>MENGTLTELIRSCHRLIDFFRLASEMAMVYWLSTILCAIYLLNYLHLCSIMRLDLKSGNVLIDSHDTAKISDFGMRCPIQGTYRWMAPEVIRHEPYSSKADIYSFDIVLWELLTRDQPSRGLTPISGKQVIVPFVKSNAPQRVHVNWVGTGEARLDKYAQTAETITLDVEPSDTIDNAKDKIQDKEGVPPHQQRLIFAGNQLEDGRTLDDGRRTYVG</sequence>
<comment type="caution">
    <text evidence="1">The sequence shown here is derived from an EMBL/GenBank/DDBJ whole genome shotgun (WGS) entry which is preliminary data.</text>
</comment>
<reference evidence="1 2" key="1">
    <citation type="journal article" date="2022" name="bioRxiv">
        <title>The genome of the oomycete Peronosclerospora sorghi, a cosmopolitan pathogen of maize and sorghum, is inflated with dispersed pseudogenes.</title>
        <authorList>
            <person name="Fletcher K."/>
            <person name="Martin F."/>
            <person name="Isakeit T."/>
            <person name="Cavanaugh K."/>
            <person name="Magill C."/>
            <person name="Michelmore R."/>
        </authorList>
    </citation>
    <scope>NUCLEOTIDE SEQUENCE [LARGE SCALE GENOMIC DNA]</scope>
    <source>
        <strain evidence="1">P6</strain>
    </source>
</reference>